<protein>
    <submittedName>
        <fullName evidence="3">DUF2892 domain-containing protein</fullName>
    </submittedName>
</protein>
<gene>
    <name evidence="3" type="ORF">E4Z66_07830</name>
</gene>
<keyword evidence="1" id="KW-0812">Transmembrane</keyword>
<feature type="transmembrane region" description="Helical" evidence="1">
    <location>
        <begin position="39"/>
        <end position="59"/>
    </location>
</feature>
<feature type="domain" description="Inner membrane protein YgaP-like transmembrane" evidence="2">
    <location>
        <begin position="1"/>
        <end position="66"/>
    </location>
</feature>
<dbReference type="InterPro" id="IPR021309">
    <property type="entry name" value="YgaP-like_TM"/>
</dbReference>
<sequence length="67" mass="7032">MSVNVGTVDRVFRAVLGVVLLLLAFTGVASGFWAWVAGLVGIVMLVVAATRMCPIYAIFGIKTCKAS</sequence>
<name>A0A4S4NDM0_9RHOB</name>
<dbReference type="Proteomes" id="UP000306602">
    <property type="component" value="Unassembled WGS sequence"/>
</dbReference>
<dbReference type="Pfam" id="PF11127">
    <property type="entry name" value="YgaP-like_TM"/>
    <property type="match status" value="1"/>
</dbReference>
<keyword evidence="1" id="KW-1133">Transmembrane helix</keyword>
<dbReference type="AlphaFoldDB" id="A0A4S4NDM0"/>
<comment type="caution">
    <text evidence="3">The sequence shown here is derived from an EMBL/GenBank/DDBJ whole genome shotgun (WGS) entry which is preliminary data.</text>
</comment>
<feature type="transmembrane region" description="Helical" evidence="1">
    <location>
        <begin position="12"/>
        <end position="33"/>
    </location>
</feature>
<evidence type="ECO:0000259" key="2">
    <source>
        <dbReference type="Pfam" id="PF11127"/>
    </source>
</evidence>
<dbReference type="OrthoDB" id="9804804at2"/>
<dbReference type="EMBL" id="SRKY01000002">
    <property type="protein sequence ID" value="THH36845.1"/>
    <property type="molecule type" value="Genomic_DNA"/>
</dbReference>
<organism evidence="3 4">
    <name type="scientific">Aliishimia ponticola</name>
    <dbReference type="NCBI Taxonomy" id="2499833"/>
    <lineage>
        <taxon>Bacteria</taxon>
        <taxon>Pseudomonadati</taxon>
        <taxon>Pseudomonadota</taxon>
        <taxon>Alphaproteobacteria</taxon>
        <taxon>Rhodobacterales</taxon>
        <taxon>Paracoccaceae</taxon>
        <taxon>Aliishimia</taxon>
    </lineage>
</organism>
<accession>A0A4S4NDM0</accession>
<keyword evidence="4" id="KW-1185">Reference proteome</keyword>
<dbReference type="RefSeq" id="WP_136462443.1">
    <property type="nucleotide sequence ID" value="NZ_SRKY01000002.1"/>
</dbReference>
<evidence type="ECO:0000256" key="1">
    <source>
        <dbReference type="SAM" id="Phobius"/>
    </source>
</evidence>
<evidence type="ECO:0000313" key="3">
    <source>
        <dbReference type="EMBL" id="THH36845.1"/>
    </source>
</evidence>
<keyword evidence="1" id="KW-0472">Membrane</keyword>
<evidence type="ECO:0000313" key="4">
    <source>
        <dbReference type="Proteomes" id="UP000306602"/>
    </source>
</evidence>
<proteinExistence type="predicted"/>
<reference evidence="3 4" key="1">
    <citation type="submission" date="2019-04" db="EMBL/GenBank/DDBJ databases">
        <title>Shimia ponticola sp. nov., isolated from seawater.</title>
        <authorList>
            <person name="Kim Y.-O."/>
            <person name="Yoon J.-H."/>
        </authorList>
    </citation>
    <scope>NUCLEOTIDE SEQUENCE [LARGE SCALE GENOMIC DNA]</scope>
    <source>
        <strain evidence="3 4">MYP11</strain>
    </source>
</reference>